<dbReference type="Pfam" id="PF21245">
    <property type="entry name" value="PI4KB-PIK1_PIK"/>
    <property type="match status" value="1"/>
</dbReference>
<evidence type="ECO:0000259" key="5">
    <source>
        <dbReference type="PROSITE" id="PS50290"/>
    </source>
</evidence>
<feature type="domain" description="PIK helical" evidence="6">
    <location>
        <begin position="1"/>
        <end position="115"/>
    </location>
</feature>
<dbReference type="GO" id="GO:0005737">
    <property type="term" value="C:cytoplasm"/>
    <property type="evidence" value="ECO:0007669"/>
    <property type="project" value="TreeGrafter"/>
</dbReference>
<dbReference type="GO" id="GO:0046854">
    <property type="term" value="P:phosphatidylinositol phosphate biosynthetic process"/>
    <property type="evidence" value="ECO:0007669"/>
    <property type="project" value="InterPro"/>
</dbReference>
<dbReference type="PROSITE" id="PS50290">
    <property type="entry name" value="PI3_4_KINASE_3"/>
    <property type="match status" value="1"/>
</dbReference>
<dbReference type="InterPro" id="IPR000403">
    <property type="entry name" value="PI3/4_kinase_cat_dom"/>
</dbReference>
<dbReference type="PANTHER" id="PTHR10048">
    <property type="entry name" value="PHOSPHATIDYLINOSITOL KINASE"/>
    <property type="match status" value="1"/>
</dbReference>
<accession>A0A1R2BF46</accession>
<dbReference type="OrthoDB" id="10264149at2759"/>
<dbReference type="Pfam" id="PF00454">
    <property type="entry name" value="PI3_PI4_kinase"/>
    <property type="match status" value="2"/>
</dbReference>
<reference evidence="7 8" key="1">
    <citation type="submission" date="2016-11" db="EMBL/GenBank/DDBJ databases">
        <title>The macronuclear genome of Stentor coeruleus: a giant cell with tiny introns.</title>
        <authorList>
            <person name="Slabodnick M."/>
            <person name="Ruby J.G."/>
            <person name="Reiff S.B."/>
            <person name="Swart E.C."/>
            <person name="Gosai S."/>
            <person name="Prabakaran S."/>
            <person name="Witkowska E."/>
            <person name="Larue G.E."/>
            <person name="Fisher S."/>
            <person name="Freeman R.M."/>
            <person name="Gunawardena J."/>
            <person name="Chu W."/>
            <person name="Stover N.A."/>
            <person name="Gregory B.D."/>
            <person name="Nowacki M."/>
            <person name="Derisi J."/>
            <person name="Roy S.W."/>
            <person name="Marshall W.F."/>
            <person name="Sood P."/>
        </authorList>
    </citation>
    <scope>NUCLEOTIDE SEQUENCE [LARGE SCALE GENOMIC DNA]</scope>
    <source>
        <strain evidence="7">WM001</strain>
    </source>
</reference>
<feature type="domain" description="PI3K/PI4K catalytic" evidence="5">
    <location>
        <begin position="318"/>
        <end position="580"/>
    </location>
</feature>
<dbReference type="Proteomes" id="UP000187209">
    <property type="component" value="Unassembled WGS sequence"/>
</dbReference>
<dbReference type="Gene3D" id="1.10.1070.11">
    <property type="entry name" value="Phosphatidylinositol 3-/4-kinase, catalytic domain"/>
    <property type="match status" value="1"/>
</dbReference>
<dbReference type="Gene3D" id="1.25.40.70">
    <property type="entry name" value="Phosphatidylinositol 3-kinase, accessory domain (PIK)"/>
    <property type="match status" value="1"/>
</dbReference>
<protein>
    <recommendedName>
        <fullName evidence="2">1-phosphatidylinositol 4-kinase</fullName>
        <ecNumber evidence="2">2.7.1.67</ecNumber>
    </recommendedName>
</protein>
<dbReference type="SUPFAM" id="SSF56112">
    <property type="entry name" value="Protein kinase-like (PK-like)"/>
    <property type="match status" value="1"/>
</dbReference>
<gene>
    <name evidence="7" type="ORF">SteCoe_25475</name>
</gene>
<keyword evidence="8" id="KW-1185">Reference proteome</keyword>
<comment type="catalytic activity">
    <reaction evidence="1">
        <text>a 1,2-diacyl-sn-glycero-3-phospho-(1D-myo-inositol) + ATP = a 1,2-diacyl-sn-glycero-3-phospho-(1D-myo-inositol 4-phosphate) + ADP + H(+)</text>
        <dbReference type="Rhea" id="RHEA:19877"/>
        <dbReference type="ChEBI" id="CHEBI:15378"/>
        <dbReference type="ChEBI" id="CHEBI:30616"/>
        <dbReference type="ChEBI" id="CHEBI:57880"/>
        <dbReference type="ChEBI" id="CHEBI:58178"/>
        <dbReference type="ChEBI" id="CHEBI:456216"/>
        <dbReference type="EC" id="2.7.1.67"/>
    </reaction>
</comment>
<dbReference type="PROSITE" id="PS00916">
    <property type="entry name" value="PI3_4_KINASE_2"/>
    <property type="match status" value="1"/>
</dbReference>
<evidence type="ECO:0000313" key="8">
    <source>
        <dbReference type="Proteomes" id="UP000187209"/>
    </source>
</evidence>
<dbReference type="EMBL" id="MPUH01000693">
    <property type="protein sequence ID" value="OMJ75397.1"/>
    <property type="molecule type" value="Genomic_DNA"/>
</dbReference>
<dbReference type="InterPro" id="IPR049160">
    <property type="entry name" value="PI4KB-PIK1_PIK"/>
</dbReference>
<dbReference type="GO" id="GO:0016020">
    <property type="term" value="C:membrane"/>
    <property type="evidence" value="ECO:0007669"/>
    <property type="project" value="TreeGrafter"/>
</dbReference>
<dbReference type="GO" id="GO:0004430">
    <property type="term" value="F:1-phosphatidylinositol 4-kinase activity"/>
    <property type="evidence" value="ECO:0007669"/>
    <property type="project" value="UniProtKB-EC"/>
</dbReference>
<dbReference type="SUPFAM" id="SSF48371">
    <property type="entry name" value="ARM repeat"/>
    <property type="match status" value="1"/>
</dbReference>
<dbReference type="AlphaFoldDB" id="A0A1R2BF46"/>
<dbReference type="PROSITE" id="PS00915">
    <property type="entry name" value="PI3_4_KINASE_1"/>
    <property type="match status" value="1"/>
</dbReference>
<proteinExistence type="predicted"/>
<evidence type="ECO:0000256" key="1">
    <source>
        <dbReference type="ARBA" id="ARBA00001686"/>
    </source>
</evidence>
<dbReference type="InterPro" id="IPR036940">
    <property type="entry name" value="PI3/4_kinase_cat_sf"/>
</dbReference>
<dbReference type="PROSITE" id="PS51545">
    <property type="entry name" value="PIK_HELICAL"/>
    <property type="match status" value="1"/>
</dbReference>
<evidence type="ECO:0000313" key="7">
    <source>
        <dbReference type="EMBL" id="OMJ75397.1"/>
    </source>
</evidence>
<dbReference type="InterPro" id="IPR018936">
    <property type="entry name" value="PI3/4_kinase_CS"/>
</dbReference>
<sequence>MNNDLCPLQELFAGDELPIEFILSYLHKRNSPGIQAFLVNKLYNTTIQDISFCFPQLLAMAWQREDYGAYSRFFIDIAKKNYVLGVKMYWTIQAEMQKRASNKKIESISHDLEKVIVQGHNPLFSQEIPCDIKDFNTIKAEYFTEQFKLAHTMVKISILLIRETLDKDTTLKAYITHLDTWLKDTRFWYSRKNSEYVKQLFRGIVLPLDLNETIDQIVRIPSEEAKCFKTKARVPYKIILETVSMTEKDPISLDDQVIENPPNDYLDNLSVDSDSIIDKESVRFEGIEEYVNRNFEDDKGVFNPVIDIENIANDPWGERWKETKIRIKQTSPFGFYNTWNAKAYIIKGHDDLRQELLAMQIIKKSKEILDQGNVGVYLRPYEIMIVSDNSGIIECVPDAVSLHTIKKHNNALPQFFINYWGSKFEEAQKNFVESMAGYSLMCYILNLKDRHNGNILLDSDGHIIHIDFGFFLTNSPGKLNMESAPFKLTREMIELMGGYGGEMFNYFKILFYQGFLILRKYAGELTLLIEMMLPGDNLPCFYDPNRAVKDFKARFCLDLSDEQCLRCVEDLIKVAAENWRTQQYDMFQWITNDILY</sequence>
<evidence type="ECO:0000259" key="6">
    <source>
        <dbReference type="PROSITE" id="PS51545"/>
    </source>
</evidence>
<comment type="caution">
    <text evidence="7">The sequence shown here is derived from an EMBL/GenBank/DDBJ whole genome shotgun (WGS) entry which is preliminary data.</text>
</comment>
<name>A0A1R2BF46_9CILI</name>
<dbReference type="InterPro" id="IPR016024">
    <property type="entry name" value="ARM-type_fold"/>
</dbReference>
<evidence type="ECO:0000256" key="2">
    <source>
        <dbReference type="ARBA" id="ARBA00012169"/>
    </source>
</evidence>
<dbReference type="GO" id="GO:0048015">
    <property type="term" value="P:phosphatidylinositol-mediated signaling"/>
    <property type="evidence" value="ECO:0007669"/>
    <property type="project" value="TreeGrafter"/>
</dbReference>
<dbReference type="InterPro" id="IPR057754">
    <property type="entry name" value="PI4-kinase_beta/PIK1_cat"/>
</dbReference>
<dbReference type="InterPro" id="IPR015433">
    <property type="entry name" value="PI3/4_kinase"/>
</dbReference>
<keyword evidence="3" id="KW-0808">Transferase</keyword>
<keyword evidence="4" id="KW-0418">Kinase</keyword>
<dbReference type="SMART" id="SM00146">
    <property type="entry name" value="PI3Kc"/>
    <property type="match status" value="1"/>
</dbReference>
<dbReference type="InterPro" id="IPR011009">
    <property type="entry name" value="Kinase-like_dom_sf"/>
</dbReference>
<dbReference type="InterPro" id="IPR001263">
    <property type="entry name" value="PI3K_accessory_dom"/>
</dbReference>
<dbReference type="CDD" id="cd05168">
    <property type="entry name" value="PI4Kc_III_beta"/>
    <property type="match status" value="1"/>
</dbReference>
<dbReference type="EC" id="2.7.1.67" evidence="2"/>
<evidence type="ECO:0000256" key="3">
    <source>
        <dbReference type="ARBA" id="ARBA00022679"/>
    </source>
</evidence>
<evidence type="ECO:0000256" key="4">
    <source>
        <dbReference type="ARBA" id="ARBA00022777"/>
    </source>
</evidence>
<dbReference type="FunFam" id="1.10.1070.11:FF:000016">
    <property type="entry name" value="PIK1p Phosphatidylinositol 4-kinase"/>
    <property type="match status" value="1"/>
</dbReference>
<dbReference type="Gene3D" id="3.30.1010.10">
    <property type="entry name" value="Phosphatidylinositol 3-kinase Catalytic Subunit, Chain A, domain 4"/>
    <property type="match status" value="1"/>
</dbReference>
<dbReference type="InterPro" id="IPR042236">
    <property type="entry name" value="PI3K_accessory_sf"/>
</dbReference>
<dbReference type="PANTHER" id="PTHR10048:SF22">
    <property type="entry name" value="PHOSPHATIDYLINOSITOL 4-KINASE BETA"/>
    <property type="match status" value="1"/>
</dbReference>
<organism evidence="7 8">
    <name type="scientific">Stentor coeruleus</name>
    <dbReference type="NCBI Taxonomy" id="5963"/>
    <lineage>
        <taxon>Eukaryota</taxon>
        <taxon>Sar</taxon>
        <taxon>Alveolata</taxon>
        <taxon>Ciliophora</taxon>
        <taxon>Postciliodesmatophora</taxon>
        <taxon>Heterotrichea</taxon>
        <taxon>Heterotrichida</taxon>
        <taxon>Stentoridae</taxon>
        <taxon>Stentor</taxon>
    </lineage>
</organism>